<proteinExistence type="predicted"/>
<evidence type="ECO:0000313" key="2">
    <source>
        <dbReference type="Proteomes" id="UP001147695"/>
    </source>
</evidence>
<sequence length="95" mass="10386">MWTIRTGIGGVILQLFKYLSPGILMGSANSQDVLGYLAGQILAALTLGVERAGWRPWPRIGTKAAGMLKRARGSIGRQRSLPMWHPIAFKQHSNS</sequence>
<comment type="caution">
    <text evidence="1">The sequence shown here is derived from an EMBL/GenBank/DDBJ whole genome shotgun (WGS) entry which is preliminary data.</text>
</comment>
<protein>
    <submittedName>
        <fullName evidence="1">Uncharacterized protein</fullName>
    </submittedName>
</protein>
<dbReference type="Proteomes" id="UP001147695">
    <property type="component" value="Unassembled WGS sequence"/>
</dbReference>
<gene>
    <name evidence="1" type="ORF">N7452_000223</name>
</gene>
<accession>A0A9W9UNW0</accession>
<dbReference type="AlphaFoldDB" id="A0A9W9UNW0"/>
<organism evidence="1 2">
    <name type="scientific">Penicillium brevicompactum</name>
    <dbReference type="NCBI Taxonomy" id="5074"/>
    <lineage>
        <taxon>Eukaryota</taxon>
        <taxon>Fungi</taxon>
        <taxon>Dikarya</taxon>
        <taxon>Ascomycota</taxon>
        <taxon>Pezizomycotina</taxon>
        <taxon>Eurotiomycetes</taxon>
        <taxon>Eurotiomycetidae</taxon>
        <taxon>Eurotiales</taxon>
        <taxon>Aspergillaceae</taxon>
        <taxon>Penicillium</taxon>
    </lineage>
</organism>
<name>A0A9W9UNW0_PENBR</name>
<reference evidence="1" key="2">
    <citation type="journal article" date="2023" name="IMA Fungus">
        <title>Comparative genomic study of the Penicillium genus elucidates a diverse pangenome and 15 lateral gene transfer events.</title>
        <authorList>
            <person name="Petersen C."/>
            <person name="Sorensen T."/>
            <person name="Nielsen M.R."/>
            <person name="Sondergaard T.E."/>
            <person name="Sorensen J.L."/>
            <person name="Fitzpatrick D.A."/>
            <person name="Frisvad J.C."/>
            <person name="Nielsen K.L."/>
        </authorList>
    </citation>
    <scope>NUCLEOTIDE SEQUENCE</scope>
    <source>
        <strain evidence="1">IBT 35673</strain>
    </source>
</reference>
<reference evidence="1" key="1">
    <citation type="submission" date="2022-12" db="EMBL/GenBank/DDBJ databases">
        <authorList>
            <person name="Petersen C."/>
        </authorList>
    </citation>
    <scope>NUCLEOTIDE SEQUENCE</scope>
    <source>
        <strain evidence="1">IBT 35673</strain>
    </source>
</reference>
<dbReference type="EMBL" id="JAPZBQ010000001">
    <property type="protein sequence ID" value="KAJ5351249.1"/>
    <property type="molecule type" value="Genomic_DNA"/>
</dbReference>
<evidence type="ECO:0000313" key="1">
    <source>
        <dbReference type="EMBL" id="KAJ5351249.1"/>
    </source>
</evidence>